<evidence type="ECO:0000256" key="2">
    <source>
        <dbReference type="ARBA" id="ARBA00022443"/>
    </source>
</evidence>
<keyword evidence="2 12" id="KW-0728">SH3 domain</keyword>
<dbReference type="Proteomes" id="UP000215902">
    <property type="component" value="Unassembled WGS sequence"/>
</dbReference>
<organism evidence="18 19">
    <name type="scientific">Macrostomum lignano</name>
    <dbReference type="NCBI Taxonomy" id="282301"/>
    <lineage>
        <taxon>Eukaryota</taxon>
        <taxon>Metazoa</taxon>
        <taxon>Spiralia</taxon>
        <taxon>Lophotrochozoa</taxon>
        <taxon>Platyhelminthes</taxon>
        <taxon>Rhabditophora</taxon>
        <taxon>Macrostomorpha</taxon>
        <taxon>Macrostomida</taxon>
        <taxon>Macrostomidae</taxon>
        <taxon>Macrostomum</taxon>
    </lineage>
</organism>
<dbReference type="InterPro" id="IPR001245">
    <property type="entry name" value="Ser-Thr/Tyr_kinase_cat_dom"/>
</dbReference>
<comment type="similarity">
    <text evidence="14">Belongs to the protein kinase superfamily. Tyr protein kinase family.</text>
</comment>
<dbReference type="Gene3D" id="1.10.510.10">
    <property type="entry name" value="Transferase(Phosphotransferase) domain 1"/>
    <property type="match status" value="1"/>
</dbReference>
<dbReference type="InterPro" id="IPR050198">
    <property type="entry name" value="Non-receptor_tyrosine_kinases"/>
</dbReference>
<dbReference type="PANTHER" id="PTHR24418">
    <property type="entry name" value="TYROSINE-PROTEIN KINASE"/>
    <property type="match status" value="1"/>
</dbReference>
<sequence length="516" mass="58278">MGNCLFSRRGRYATTQQKKLVDGESCATIASVVAAAAAPTEAASASASAASAVQMRALYDFEKQADDDLSFKKDDILDLVDNSSGEFWWLMRNQRTGDSGYVPCNYIQPYDGGPASLTAWFDVDRREAERCLLMPGVPHGSFILRPCGQRSESGAFSLSVRTDEDLEAQQQQQQKVLVRHYIVRPTDEGGFYISPNRRFSSLIELLEHYQQQQDGMCCQLGLPCPREYVPPPQLRDFELNRQLLSFVEKLGQGSFGEVWKARLGRLLEVAVKSMKEATMNKADFLSEAEKMHKLHHPKIVQLVGVCTREEPFYIVTEFMPNGALTAYLRRDNEQGRRVTFGHMIDMLFQVADGMCYLEQKRFIHRDLRAANILVGLNNTVKVGDFGLSRCIEEEAYCFKEGTKFPIRWTAPEAAKSKAFTHKSDVWSFGILAYEVVTRGGLPYPEYSNCDILRLVCGGYRMANPSCPAGGVPCDQFLYESVMLACWRLEPAARPTFAALRNLLENYFVEKQPQYEH</sequence>
<dbReference type="GO" id="GO:0004715">
    <property type="term" value="F:non-membrane spanning protein tyrosine kinase activity"/>
    <property type="evidence" value="ECO:0007669"/>
    <property type="project" value="UniProtKB-EC"/>
</dbReference>
<dbReference type="PROSITE" id="PS00109">
    <property type="entry name" value="PROTEIN_KINASE_TYR"/>
    <property type="match status" value="1"/>
</dbReference>
<evidence type="ECO:0000256" key="8">
    <source>
        <dbReference type="ARBA" id="ARBA00023136"/>
    </source>
</evidence>
<evidence type="ECO:0000256" key="10">
    <source>
        <dbReference type="ARBA" id="ARBA00051245"/>
    </source>
</evidence>
<dbReference type="PRINTS" id="PR00401">
    <property type="entry name" value="SH2DOMAIN"/>
</dbReference>
<dbReference type="GO" id="GO:0050793">
    <property type="term" value="P:regulation of developmental process"/>
    <property type="evidence" value="ECO:0007669"/>
    <property type="project" value="UniProtKB-ARBA"/>
</dbReference>
<comment type="caution">
    <text evidence="18">The sequence shown here is derived from an EMBL/GenBank/DDBJ whole genome shotgun (WGS) entry which is preliminary data.</text>
</comment>
<evidence type="ECO:0000256" key="11">
    <source>
        <dbReference type="PROSITE-ProRule" id="PRU00191"/>
    </source>
</evidence>
<dbReference type="InterPro" id="IPR011009">
    <property type="entry name" value="Kinase-like_dom_sf"/>
</dbReference>
<evidence type="ECO:0000259" key="16">
    <source>
        <dbReference type="PROSITE" id="PS50002"/>
    </source>
</evidence>
<dbReference type="InterPro" id="IPR020635">
    <property type="entry name" value="Tyr_kinase_cat_dom"/>
</dbReference>
<dbReference type="SUPFAM" id="SSF50044">
    <property type="entry name" value="SH3-domain"/>
    <property type="match status" value="1"/>
</dbReference>
<evidence type="ECO:0000259" key="15">
    <source>
        <dbReference type="PROSITE" id="PS50001"/>
    </source>
</evidence>
<dbReference type="Pfam" id="PF07714">
    <property type="entry name" value="PK_Tyr_Ser-Thr"/>
    <property type="match status" value="1"/>
</dbReference>
<name>A0A267EAY5_9PLAT</name>
<feature type="domain" description="Protein kinase" evidence="17">
    <location>
        <begin position="244"/>
        <end position="507"/>
    </location>
</feature>
<keyword evidence="7 11" id="KW-0727">SH2 domain</keyword>
<dbReference type="InterPro" id="IPR000719">
    <property type="entry name" value="Prot_kinase_dom"/>
</dbReference>
<dbReference type="Pfam" id="PF00017">
    <property type="entry name" value="SH2"/>
    <property type="match status" value="1"/>
</dbReference>
<evidence type="ECO:0000259" key="17">
    <source>
        <dbReference type="PROSITE" id="PS50011"/>
    </source>
</evidence>
<dbReference type="GO" id="GO:0048468">
    <property type="term" value="P:cell development"/>
    <property type="evidence" value="ECO:0007669"/>
    <property type="project" value="UniProtKB-ARBA"/>
</dbReference>
<dbReference type="GO" id="GO:0012505">
    <property type="term" value="C:endomembrane system"/>
    <property type="evidence" value="ECO:0007669"/>
    <property type="project" value="UniProtKB-SubCell"/>
</dbReference>
<dbReference type="Gene3D" id="3.30.505.10">
    <property type="entry name" value="SH2 domain"/>
    <property type="match status" value="1"/>
</dbReference>
<dbReference type="CDD" id="cd11845">
    <property type="entry name" value="SH3_Src_like"/>
    <property type="match status" value="1"/>
</dbReference>
<dbReference type="SMART" id="SM00326">
    <property type="entry name" value="SH3"/>
    <property type="match status" value="1"/>
</dbReference>
<dbReference type="FunFam" id="3.30.200.20:FF:000053">
    <property type="entry name" value="Tyrosine-protein kinase"/>
    <property type="match status" value="1"/>
</dbReference>
<dbReference type="AlphaFoldDB" id="A0A267EAY5"/>
<keyword evidence="3 14" id="KW-0808">Transferase</keyword>
<evidence type="ECO:0000256" key="7">
    <source>
        <dbReference type="ARBA" id="ARBA00022999"/>
    </source>
</evidence>
<comment type="catalytic activity">
    <reaction evidence="10 14">
        <text>L-tyrosyl-[protein] + ATP = O-phospho-L-tyrosyl-[protein] + ADP + H(+)</text>
        <dbReference type="Rhea" id="RHEA:10596"/>
        <dbReference type="Rhea" id="RHEA-COMP:10136"/>
        <dbReference type="Rhea" id="RHEA-COMP:20101"/>
        <dbReference type="ChEBI" id="CHEBI:15378"/>
        <dbReference type="ChEBI" id="CHEBI:30616"/>
        <dbReference type="ChEBI" id="CHEBI:46858"/>
        <dbReference type="ChEBI" id="CHEBI:61978"/>
        <dbReference type="ChEBI" id="CHEBI:456216"/>
        <dbReference type="EC" id="2.7.10.2"/>
    </reaction>
</comment>
<dbReference type="EC" id="2.7.10.2" evidence="14"/>
<keyword evidence="9 14" id="KW-0829">Tyrosine-protein kinase</keyword>
<dbReference type="GO" id="GO:0030182">
    <property type="term" value="P:neuron differentiation"/>
    <property type="evidence" value="ECO:0007669"/>
    <property type="project" value="UniProtKB-ARBA"/>
</dbReference>
<dbReference type="InterPro" id="IPR036860">
    <property type="entry name" value="SH2_dom_sf"/>
</dbReference>
<dbReference type="PROSITE" id="PS00107">
    <property type="entry name" value="PROTEIN_KINASE_ATP"/>
    <property type="match status" value="1"/>
</dbReference>
<comment type="subcellular location">
    <subcellularLocation>
        <location evidence="1">Endomembrane system</location>
    </subcellularLocation>
</comment>
<keyword evidence="8" id="KW-0472">Membrane</keyword>
<evidence type="ECO:0000256" key="12">
    <source>
        <dbReference type="PROSITE-ProRule" id="PRU00192"/>
    </source>
</evidence>
<dbReference type="InterPro" id="IPR017441">
    <property type="entry name" value="Protein_kinase_ATP_BS"/>
</dbReference>
<keyword evidence="5 14" id="KW-0418">Kinase</keyword>
<dbReference type="SMART" id="SM00252">
    <property type="entry name" value="SH2"/>
    <property type="match status" value="1"/>
</dbReference>
<dbReference type="Pfam" id="PF00018">
    <property type="entry name" value="SH3_1"/>
    <property type="match status" value="1"/>
</dbReference>
<dbReference type="PRINTS" id="PR00109">
    <property type="entry name" value="TYRKINASE"/>
</dbReference>
<evidence type="ECO:0000256" key="9">
    <source>
        <dbReference type="ARBA" id="ARBA00023137"/>
    </source>
</evidence>
<reference evidence="18 19" key="1">
    <citation type="submission" date="2017-06" db="EMBL/GenBank/DDBJ databases">
        <title>A platform for efficient transgenesis in Macrostomum lignano, a flatworm model organism for stem cell research.</title>
        <authorList>
            <person name="Berezikov E."/>
        </authorList>
    </citation>
    <scope>NUCLEOTIDE SEQUENCE [LARGE SCALE GENOMIC DNA]</scope>
    <source>
        <strain evidence="18">DV1</strain>
        <tissue evidence="18">Whole organism</tissue>
    </source>
</reference>
<dbReference type="InterPro" id="IPR001452">
    <property type="entry name" value="SH3_domain"/>
</dbReference>
<dbReference type="PRINTS" id="PR00452">
    <property type="entry name" value="SH3DOMAIN"/>
</dbReference>
<dbReference type="PROSITE" id="PS50002">
    <property type="entry name" value="SH3"/>
    <property type="match status" value="1"/>
</dbReference>
<dbReference type="SMART" id="SM00219">
    <property type="entry name" value="TyrKc"/>
    <property type="match status" value="1"/>
</dbReference>
<evidence type="ECO:0000256" key="3">
    <source>
        <dbReference type="ARBA" id="ARBA00022679"/>
    </source>
</evidence>
<dbReference type="InterPro" id="IPR000980">
    <property type="entry name" value="SH2"/>
</dbReference>
<accession>A0A267EAY5</accession>
<dbReference type="PROSITE" id="PS50001">
    <property type="entry name" value="SH2"/>
    <property type="match status" value="1"/>
</dbReference>
<dbReference type="GO" id="GO:0005524">
    <property type="term" value="F:ATP binding"/>
    <property type="evidence" value="ECO:0007669"/>
    <property type="project" value="UniProtKB-UniRule"/>
</dbReference>
<dbReference type="InterPro" id="IPR008266">
    <property type="entry name" value="Tyr_kinase_AS"/>
</dbReference>
<keyword evidence="6 13" id="KW-0067">ATP-binding</keyword>
<dbReference type="SUPFAM" id="SSF55550">
    <property type="entry name" value="SH2 domain"/>
    <property type="match status" value="1"/>
</dbReference>
<dbReference type="SUPFAM" id="SSF56112">
    <property type="entry name" value="Protein kinase-like (PK-like)"/>
    <property type="match status" value="1"/>
</dbReference>
<evidence type="ECO:0000313" key="18">
    <source>
        <dbReference type="EMBL" id="PAA58751.1"/>
    </source>
</evidence>
<evidence type="ECO:0000256" key="4">
    <source>
        <dbReference type="ARBA" id="ARBA00022741"/>
    </source>
</evidence>
<feature type="domain" description="SH3" evidence="16">
    <location>
        <begin position="50"/>
        <end position="112"/>
    </location>
</feature>
<dbReference type="STRING" id="282301.A0A267EAY5"/>
<dbReference type="InterPro" id="IPR036028">
    <property type="entry name" value="SH3-like_dom_sf"/>
</dbReference>
<keyword evidence="19" id="KW-1185">Reference proteome</keyword>
<dbReference type="Gene3D" id="2.30.30.40">
    <property type="entry name" value="SH3 Domains"/>
    <property type="match status" value="1"/>
</dbReference>
<dbReference type="EMBL" id="NIVC01002336">
    <property type="protein sequence ID" value="PAA58751.1"/>
    <property type="molecule type" value="Genomic_DNA"/>
</dbReference>
<evidence type="ECO:0000256" key="5">
    <source>
        <dbReference type="ARBA" id="ARBA00022777"/>
    </source>
</evidence>
<evidence type="ECO:0000256" key="6">
    <source>
        <dbReference type="ARBA" id="ARBA00022840"/>
    </source>
</evidence>
<dbReference type="FunFam" id="1.10.510.10:FF:001512">
    <property type="entry name" value="Receptor tyrosine-protein kinase erbB-2"/>
    <property type="match status" value="1"/>
</dbReference>
<dbReference type="OrthoDB" id="4062651at2759"/>
<evidence type="ECO:0000256" key="13">
    <source>
        <dbReference type="PROSITE-ProRule" id="PRU10141"/>
    </source>
</evidence>
<feature type="domain" description="SH2" evidence="15">
    <location>
        <begin position="89"/>
        <end position="224"/>
    </location>
</feature>
<dbReference type="PROSITE" id="PS50011">
    <property type="entry name" value="PROTEIN_KINASE_DOM"/>
    <property type="match status" value="1"/>
</dbReference>
<keyword evidence="4 13" id="KW-0547">Nucleotide-binding</keyword>
<proteinExistence type="inferred from homology"/>
<gene>
    <name evidence="18" type="ORF">BOX15_Mlig007594g2</name>
</gene>
<evidence type="ECO:0000256" key="1">
    <source>
        <dbReference type="ARBA" id="ARBA00004308"/>
    </source>
</evidence>
<protein>
    <recommendedName>
        <fullName evidence="14">Tyrosine-protein kinase</fullName>
        <ecNumber evidence="14">2.7.10.2</ecNumber>
    </recommendedName>
</protein>
<evidence type="ECO:0000256" key="14">
    <source>
        <dbReference type="RuleBase" id="RU362096"/>
    </source>
</evidence>
<feature type="binding site" evidence="13">
    <location>
        <position position="272"/>
    </location>
    <ligand>
        <name>ATP</name>
        <dbReference type="ChEBI" id="CHEBI:30616"/>
    </ligand>
</feature>
<evidence type="ECO:0000313" key="19">
    <source>
        <dbReference type="Proteomes" id="UP000215902"/>
    </source>
</evidence>